<organism evidence="1 3">
    <name type="scientific">Methanosarcina flavescens</name>
    <dbReference type="NCBI Taxonomy" id="1715806"/>
    <lineage>
        <taxon>Archaea</taxon>
        <taxon>Methanobacteriati</taxon>
        <taxon>Methanobacteriota</taxon>
        <taxon>Stenosarchaea group</taxon>
        <taxon>Methanomicrobia</taxon>
        <taxon>Methanosarcinales</taxon>
        <taxon>Methanosarcinaceae</taxon>
        <taxon>Methanosarcina</taxon>
    </lineage>
</organism>
<keyword evidence="3" id="KW-1185">Reference proteome</keyword>
<evidence type="ECO:0000313" key="3">
    <source>
        <dbReference type="Proteomes" id="UP000053087"/>
    </source>
</evidence>
<sequence>MLITGRAKYQLINEAAPGGENFDKFLGMLNDTSRRDITEGRKKSVQMSGVSAYSSEFEIISQEISLETAVSISEQILNNIKNKVKELNSEFIGHIKLSFAHKGNFVKGSVTSAHRIPEIEILKKEKSARSRVKVLSAVTLVPQDELIKAVDLAIKKQLEDRRLSFKKVVKNCPGYSRITVVS</sequence>
<gene>
    <name evidence="1" type="ORF">AOB57_005845</name>
    <name evidence="2" type="ORF">GX302_09715</name>
</gene>
<protein>
    <submittedName>
        <fullName evidence="1">Uncharacterized protein</fullName>
    </submittedName>
</protein>
<evidence type="ECO:0000313" key="4">
    <source>
        <dbReference type="Proteomes" id="UP000585579"/>
    </source>
</evidence>
<evidence type="ECO:0000313" key="2">
    <source>
        <dbReference type="EMBL" id="NLK33078.1"/>
    </source>
</evidence>
<dbReference type="KEGG" id="mfz:AOB57_005845"/>
<reference evidence="1" key="2">
    <citation type="submission" date="2018-10" db="EMBL/GenBank/DDBJ databases">
        <authorList>
            <person name="Fischer M.A."/>
            <person name="Kern T."/>
            <person name="Deppenmeier U."/>
            <person name="Schmitz R.A."/>
            <person name="Rother M."/>
        </authorList>
    </citation>
    <scope>NUCLEOTIDE SEQUENCE</scope>
    <source>
        <strain evidence="1">E03.2</strain>
    </source>
</reference>
<dbReference type="Proteomes" id="UP000585579">
    <property type="component" value="Unassembled WGS sequence"/>
</dbReference>
<dbReference type="EMBL" id="CP032683">
    <property type="protein sequence ID" value="AYK14773.1"/>
    <property type="molecule type" value="Genomic_DNA"/>
</dbReference>
<dbReference type="GeneID" id="53687628"/>
<dbReference type="Proteomes" id="UP000053087">
    <property type="component" value="Chromosome"/>
</dbReference>
<evidence type="ECO:0000313" key="1">
    <source>
        <dbReference type="EMBL" id="AYK14773.1"/>
    </source>
</evidence>
<dbReference type="AlphaFoldDB" id="A0A660HRB1"/>
<proteinExistence type="predicted"/>
<dbReference type="OrthoDB" id="359387at2157"/>
<reference evidence="2 4" key="3">
    <citation type="journal article" date="2020" name="Biotechnol. Biofuels">
        <title>New insights from the biogas microbiome by comprehensive genome-resolved metagenomics of nearly 1600 species originating from multiple anaerobic digesters.</title>
        <authorList>
            <person name="Campanaro S."/>
            <person name="Treu L."/>
            <person name="Rodriguez-R L.M."/>
            <person name="Kovalovszki A."/>
            <person name="Ziels R.M."/>
            <person name="Maus I."/>
            <person name="Zhu X."/>
            <person name="Kougias P.G."/>
            <person name="Basile A."/>
            <person name="Luo G."/>
            <person name="Schluter A."/>
            <person name="Konstantinidis K.T."/>
            <person name="Angelidaki I."/>
        </authorList>
    </citation>
    <scope>NUCLEOTIDE SEQUENCE [LARGE SCALE GENOMIC DNA]</scope>
    <source>
        <strain evidence="2">AS22ysBPME_46</strain>
    </source>
</reference>
<dbReference type="EMBL" id="JAAYQL010000058">
    <property type="protein sequence ID" value="NLK33078.1"/>
    <property type="molecule type" value="Genomic_DNA"/>
</dbReference>
<accession>A0A660HRB1</accession>
<name>A0A660HRB1_9EURY</name>
<reference evidence="1 3" key="1">
    <citation type="journal article" date="2016" name="Int. J. Syst. Evol. Microbiol.">
        <title>Methanosarcina flavescens sp. nov., a methanogenic archaeon isolated from a full-scale anaerobic digester.</title>
        <authorList>
            <person name="Kern T."/>
            <person name="Fischer M.A."/>
            <person name="Deppenmeier U."/>
            <person name="Schmitz R.A."/>
            <person name="Rother M."/>
        </authorList>
    </citation>
    <scope>NUCLEOTIDE SEQUENCE [LARGE SCALE GENOMIC DNA]</scope>
    <source>
        <strain evidence="1 3">E03.2</strain>
    </source>
</reference>
<dbReference type="RefSeq" id="WP_054297608.1">
    <property type="nucleotide sequence ID" value="NZ_CP032683.1"/>
</dbReference>